<dbReference type="SUPFAM" id="SSF56672">
    <property type="entry name" value="DNA/RNA polymerases"/>
    <property type="match status" value="1"/>
</dbReference>
<reference evidence="2" key="1">
    <citation type="submission" date="2022-06" db="EMBL/GenBank/DDBJ databases">
        <title>Nostosin G and Spiroidesin B from the Cyanobacterium Dolichospermum sp. NIES-1697.</title>
        <authorList>
            <person name="Phan C.-S."/>
            <person name="Mehjabin J.J."/>
            <person name="Anas A.R.J."/>
            <person name="Hayasaka M."/>
            <person name="Onoki R."/>
            <person name="Wang J."/>
            <person name="Umezawa T."/>
            <person name="Washio K."/>
            <person name="Morikawa M."/>
            <person name="Okino T."/>
        </authorList>
    </citation>
    <scope>NUCLEOTIDE SEQUENCE</scope>
    <source>
        <strain evidence="2">NIES-1697</strain>
    </source>
</reference>
<keyword evidence="2" id="KW-0808">Transferase</keyword>
<sequence length="361" mass="42510">MKRYGNLWEEITDFSNLLLAAKQAQKAKRFKPDVIEFNHNLERELFNLQAELKLKTYTPGEYTTFEIFEPKPRLISAAPYRDRVVHHALCRVVTPIFESTFIHDSYANRVGYGSHRALRRFTKFARSSKYIFQSYIRKYFPSIDHQILKSLIHRKIKCADTLWLLDKIIDHSNEQELVVHYFPGDDLLSPLGRRRGLPIGNLTSQFMANVYLNGFDHFIKDQLKCKKYIRYVDDFALFGDDKIFLANARISIEGYLASLRLKIHPIKSQLFETKHGANFVGFRVLPKQIKVRSNSLRQSVKRIKKTISQHQRGILDKETIRQVLQSWVAHLQHGDTWRLRKNIRSTVFHHLEDQMLKILKS</sequence>
<dbReference type="InterPro" id="IPR043502">
    <property type="entry name" value="DNA/RNA_pol_sf"/>
</dbReference>
<keyword evidence="2" id="KW-0695">RNA-directed DNA polymerase</keyword>
<protein>
    <submittedName>
        <fullName evidence="2">RNA-directed DNA polymerase</fullName>
    </submittedName>
</protein>
<keyword evidence="3" id="KW-1185">Reference proteome</keyword>
<dbReference type="EMBL" id="CP099464">
    <property type="protein sequence ID" value="UUO16249.1"/>
    <property type="molecule type" value="Genomic_DNA"/>
</dbReference>
<organism evidence="2 3">
    <name type="scientific">Dolichospermum heterosporum TAC447</name>
    <dbReference type="NCBI Taxonomy" id="747523"/>
    <lineage>
        <taxon>Bacteria</taxon>
        <taxon>Bacillati</taxon>
        <taxon>Cyanobacteriota</taxon>
        <taxon>Cyanophyceae</taxon>
        <taxon>Nostocales</taxon>
        <taxon>Aphanizomenonaceae</taxon>
        <taxon>Dolichospermum</taxon>
        <taxon>Dolichospermum heterosporum</taxon>
    </lineage>
</organism>
<evidence type="ECO:0000313" key="2">
    <source>
        <dbReference type="EMBL" id="UUO16249.1"/>
    </source>
</evidence>
<evidence type="ECO:0000259" key="1">
    <source>
        <dbReference type="PROSITE" id="PS50878"/>
    </source>
</evidence>
<dbReference type="Proteomes" id="UP001057561">
    <property type="component" value="Chromosome"/>
</dbReference>
<keyword evidence="2" id="KW-0548">Nucleotidyltransferase</keyword>
<proteinExistence type="predicted"/>
<evidence type="ECO:0000313" key="3">
    <source>
        <dbReference type="Proteomes" id="UP001057561"/>
    </source>
</evidence>
<dbReference type="PANTHER" id="PTHR34047:SF8">
    <property type="entry name" value="PROTEIN YKFC"/>
    <property type="match status" value="1"/>
</dbReference>
<feature type="domain" description="Reverse transcriptase" evidence="1">
    <location>
        <begin position="1"/>
        <end position="284"/>
    </location>
</feature>
<dbReference type="Pfam" id="PF00078">
    <property type="entry name" value="RVT_1"/>
    <property type="match status" value="1"/>
</dbReference>
<dbReference type="PANTHER" id="PTHR34047">
    <property type="entry name" value="NUCLEAR INTRON MATURASE 1, MITOCHONDRIAL-RELATED"/>
    <property type="match status" value="1"/>
</dbReference>
<name>A0ABY5LZ19_9CYAN</name>
<gene>
    <name evidence="2" type="ORF">NG743_04145</name>
</gene>
<dbReference type="CDD" id="cd01646">
    <property type="entry name" value="RT_Bac_retron_I"/>
    <property type="match status" value="1"/>
</dbReference>
<dbReference type="GO" id="GO:0003964">
    <property type="term" value="F:RNA-directed DNA polymerase activity"/>
    <property type="evidence" value="ECO:0007669"/>
    <property type="project" value="UniProtKB-KW"/>
</dbReference>
<dbReference type="InterPro" id="IPR051083">
    <property type="entry name" value="GrpII_Intron_Splice-Mob/Def"/>
</dbReference>
<dbReference type="RefSeq" id="WP_257121573.1">
    <property type="nucleotide sequence ID" value="NZ_CP099464.1"/>
</dbReference>
<dbReference type="PROSITE" id="PS50878">
    <property type="entry name" value="RT_POL"/>
    <property type="match status" value="1"/>
</dbReference>
<dbReference type="InterPro" id="IPR000477">
    <property type="entry name" value="RT_dom"/>
</dbReference>
<accession>A0ABY5LZ19</accession>